<dbReference type="InterPro" id="IPR003004">
    <property type="entry name" value="GspF/PilC"/>
</dbReference>
<feature type="transmembrane region" description="Helical" evidence="9">
    <location>
        <begin position="291"/>
        <end position="314"/>
    </location>
</feature>
<name>A0A6N3BWF6_9FIRM</name>
<feature type="transmembrane region" description="Helical" evidence="9">
    <location>
        <begin position="184"/>
        <end position="209"/>
    </location>
</feature>
<keyword evidence="6 9" id="KW-1133">Transmembrane helix</keyword>
<comment type="similarity">
    <text evidence="2 8">Belongs to the GSP F family.</text>
</comment>
<dbReference type="InterPro" id="IPR001992">
    <property type="entry name" value="T2SS_GspF/T4SS_PilC_CS"/>
</dbReference>
<evidence type="ECO:0000259" key="10">
    <source>
        <dbReference type="Pfam" id="PF00482"/>
    </source>
</evidence>
<keyword evidence="7 9" id="KW-0472">Membrane</keyword>
<dbReference type="EMBL" id="CACRUH010000019">
    <property type="protein sequence ID" value="VYU07494.1"/>
    <property type="molecule type" value="Genomic_DNA"/>
</dbReference>
<keyword evidence="3 8" id="KW-0813">Transport</keyword>
<evidence type="ECO:0000313" key="11">
    <source>
        <dbReference type="EMBL" id="VYU07494.1"/>
    </source>
</evidence>
<evidence type="ECO:0000256" key="9">
    <source>
        <dbReference type="SAM" id="Phobius"/>
    </source>
</evidence>
<feature type="domain" description="Type II secretion system protein GspF" evidence="10">
    <location>
        <begin position="285"/>
        <end position="407"/>
    </location>
</feature>
<dbReference type="Pfam" id="PF00482">
    <property type="entry name" value="T2SSF"/>
    <property type="match status" value="2"/>
</dbReference>
<evidence type="ECO:0000256" key="3">
    <source>
        <dbReference type="ARBA" id="ARBA00022448"/>
    </source>
</evidence>
<protein>
    <submittedName>
        <fullName evidence="11">Type II secretion system protein F</fullName>
    </submittedName>
</protein>
<dbReference type="PROSITE" id="PS00874">
    <property type="entry name" value="T2SP_F"/>
    <property type="match status" value="1"/>
</dbReference>
<feature type="domain" description="Type II secretion system protein GspF" evidence="10">
    <location>
        <begin position="84"/>
        <end position="206"/>
    </location>
</feature>
<dbReference type="Gene3D" id="1.20.81.30">
    <property type="entry name" value="Type II secretion system (T2SS), domain F"/>
    <property type="match status" value="2"/>
</dbReference>
<evidence type="ECO:0000256" key="2">
    <source>
        <dbReference type="ARBA" id="ARBA00005745"/>
    </source>
</evidence>
<organism evidence="11">
    <name type="scientific">Hungatella hathewayi</name>
    <dbReference type="NCBI Taxonomy" id="154046"/>
    <lineage>
        <taxon>Bacteria</taxon>
        <taxon>Bacillati</taxon>
        <taxon>Bacillota</taxon>
        <taxon>Clostridia</taxon>
        <taxon>Lachnospirales</taxon>
        <taxon>Lachnospiraceae</taxon>
        <taxon>Hungatella</taxon>
    </lineage>
</organism>
<gene>
    <name evidence="11" type="primary">gspF_2</name>
    <name evidence="11" type="ORF">CHLFYP18_06282</name>
</gene>
<evidence type="ECO:0000256" key="5">
    <source>
        <dbReference type="ARBA" id="ARBA00022692"/>
    </source>
</evidence>
<dbReference type="GO" id="GO:0005886">
    <property type="term" value="C:plasma membrane"/>
    <property type="evidence" value="ECO:0007669"/>
    <property type="project" value="UniProtKB-SubCell"/>
</dbReference>
<sequence length="416" mass="46600">MVEILERGKMLELPNERKGDFVADYEYTAKSINGRRTRGKIQAQDFEQAWTKIRAMGLYPVKVKEERGKVRRRPLGYGLLSRFMGELTVMLNSGIPLAQALNLISVKESRKDLREIYGKLYHMILHGVDFSQAMEMQDGVFPPILIGMVRAGEAGGGLAEASGKMAEYFEREDETRKKIGTAMVYPAFLFLTVTAVVLLLFTAVLPSFFELFESMEQIPVSTQILMAVSHGLRNYFTDIAAVIISAAVILAGVFTRPGAVVWKDKMMLHIPGIGTLLRTIMAGRFARTFSFLYGGGVPFINALELTADALGSLYMKKRLCQVMEDMKNGMLLSDSLSQIREFCPELIHSIYIGEESGNLDSMLKRTAESFEIRSETAIKRLLSLLEPTMIIIMAVIIGYLMLSVMVPIYQYYQSIG</sequence>
<evidence type="ECO:0000256" key="7">
    <source>
        <dbReference type="ARBA" id="ARBA00023136"/>
    </source>
</evidence>
<dbReference type="InterPro" id="IPR018076">
    <property type="entry name" value="T2SS_GspF_dom"/>
</dbReference>
<dbReference type="InterPro" id="IPR042094">
    <property type="entry name" value="T2SS_GspF_sf"/>
</dbReference>
<dbReference type="PRINTS" id="PR00812">
    <property type="entry name" value="BCTERIALGSPF"/>
</dbReference>
<proteinExistence type="inferred from homology"/>
<dbReference type="PANTHER" id="PTHR30012">
    <property type="entry name" value="GENERAL SECRETION PATHWAY PROTEIN"/>
    <property type="match status" value="1"/>
</dbReference>
<dbReference type="GO" id="GO:0009306">
    <property type="term" value="P:protein secretion"/>
    <property type="evidence" value="ECO:0007669"/>
    <property type="project" value="InterPro"/>
</dbReference>
<comment type="subcellular location">
    <subcellularLocation>
        <location evidence="1 8">Cell membrane</location>
        <topology evidence="1 8">Multi-pass membrane protein</topology>
    </subcellularLocation>
</comment>
<reference evidence="11" key="1">
    <citation type="submission" date="2019-11" db="EMBL/GenBank/DDBJ databases">
        <authorList>
            <person name="Feng L."/>
        </authorList>
    </citation>
    <scope>NUCLEOTIDE SEQUENCE</scope>
    <source>
        <strain evidence="11">ChathewayiLFYP18</strain>
    </source>
</reference>
<evidence type="ECO:0000256" key="4">
    <source>
        <dbReference type="ARBA" id="ARBA00022475"/>
    </source>
</evidence>
<feature type="transmembrane region" description="Helical" evidence="9">
    <location>
        <begin position="389"/>
        <end position="412"/>
    </location>
</feature>
<evidence type="ECO:0000256" key="1">
    <source>
        <dbReference type="ARBA" id="ARBA00004651"/>
    </source>
</evidence>
<feature type="transmembrane region" description="Helical" evidence="9">
    <location>
        <begin position="235"/>
        <end position="254"/>
    </location>
</feature>
<dbReference type="AlphaFoldDB" id="A0A6N3BWF6"/>
<keyword evidence="5 8" id="KW-0812">Transmembrane</keyword>
<keyword evidence="4" id="KW-1003">Cell membrane</keyword>
<evidence type="ECO:0000256" key="6">
    <source>
        <dbReference type="ARBA" id="ARBA00022989"/>
    </source>
</evidence>
<dbReference type="PANTHER" id="PTHR30012:SF0">
    <property type="entry name" value="TYPE II SECRETION SYSTEM PROTEIN F-RELATED"/>
    <property type="match status" value="1"/>
</dbReference>
<evidence type="ECO:0000256" key="8">
    <source>
        <dbReference type="RuleBase" id="RU003923"/>
    </source>
</evidence>
<accession>A0A6N3BWF6</accession>
<dbReference type="RefSeq" id="WP_156832657.1">
    <property type="nucleotide sequence ID" value="NZ_CACRUH010000019.1"/>
</dbReference>